<accession>A0A1T4RKG7</accession>
<dbReference type="Gene3D" id="3.40.50.1820">
    <property type="entry name" value="alpha/beta hydrolase"/>
    <property type="match status" value="1"/>
</dbReference>
<dbReference type="InterPro" id="IPR029058">
    <property type="entry name" value="AB_hydrolase_fold"/>
</dbReference>
<dbReference type="EMBL" id="FUXL01000007">
    <property type="protein sequence ID" value="SKA16397.1"/>
    <property type="molecule type" value="Genomic_DNA"/>
</dbReference>
<sequence>MSSFATGFRRLRGCTALAIAFCLSLVACASRPTEALLPVPATVPGASLVDMLVATTRAKSPDPGILFSGQRGAGLSLDNIVVSIPPDQNRTIGDVVWPKRYPGDPAHEFVTLHVIPLTVDGAEQWFNRAASGKRRVLIFVHGFNNRYEDAVYRFAQIVHDSGADVIPVLFTWPSGGSVFDYNYDRESANYSRTALETILREAATSPQVDSVTVMAHSMGGWLTMEALRQLAIRDGHLPAKLQNVILASPDLDVDVFGKQLQEIDTHRTRITLFTSTDDRALGLSRRIAGGVDRLGAINPAQEPYRSGLEAKGITVLDLSALKAGDSVNHTKFAESPEVVRLIGDRLIAGQKITDADISVGERIEAATLGAAQAVGSAAGAVATLPIAVIDPDARRTLHDRVRNVGQSLGGTLQTAIGQ</sequence>
<dbReference type="Proteomes" id="UP000190135">
    <property type="component" value="Unassembled WGS sequence"/>
</dbReference>
<organism evidence="2 3">
    <name type="scientific">Consotaella salsifontis</name>
    <dbReference type="NCBI Taxonomy" id="1365950"/>
    <lineage>
        <taxon>Bacteria</taxon>
        <taxon>Pseudomonadati</taxon>
        <taxon>Pseudomonadota</taxon>
        <taxon>Alphaproteobacteria</taxon>
        <taxon>Hyphomicrobiales</taxon>
        <taxon>Aurantimonadaceae</taxon>
        <taxon>Consotaella</taxon>
    </lineage>
</organism>
<keyword evidence="1" id="KW-0732">Signal</keyword>
<name>A0A1T4RKG7_9HYPH</name>
<evidence type="ECO:0000256" key="1">
    <source>
        <dbReference type="SAM" id="SignalP"/>
    </source>
</evidence>
<dbReference type="InterPro" id="IPR010297">
    <property type="entry name" value="DUF900_hydrolase"/>
</dbReference>
<protein>
    <submittedName>
        <fullName evidence="2">Esterase/lipase superfamily enzyme</fullName>
    </submittedName>
</protein>
<dbReference type="OrthoDB" id="9797755at2"/>
<reference evidence="2 3" key="1">
    <citation type="submission" date="2017-02" db="EMBL/GenBank/DDBJ databases">
        <authorList>
            <person name="Peterson S.W."/>
        </authorList>
    </citation>
    <scope>NUCLEOTIDE SEQUENCE [LARGE SCALE GENOMIC DNA]</scope>
    <source>
        <strain evidence="2 3">USBA 369</strain>
    </source>
</reference>
<feature type="signal peptide" evidence="1">
    <location>
        <begin position="1"/>
        <end position="29"/>
    </location>
</feature>
<gene>
    <name evidence="2" type="ORF">SAMN05428963_10718</name>
</gene>
<dbReference type="RefSeq" id="WP_078708531.1">
    <property type="nucleotide sequence ID" value="NZ_FUXL01000007.1"/>
</dbReference>
<evidence type="ECO:0000313" key="2">
    <source>
        <dbReference type="EMBL" id="SKA16397.1"/>
    </source>
</evidence>
<dbReference type="PANTHER" id="PTHR36513:SF1">
    <property type="entry name" value="TRANSMEMBRANE PROTEIN"/>
    <property type="match status" value="1"/>
</dbReference>
<proteinExistence type="predicted"/>
<keyword evidence="3" id="KW-1185">Reference proteome</keyword>
<evidence type="ECO:0000313" key="3">
    <source>
        <dbReference type="Proteomes" id="UP000190135"/>
    </source>
</evidence>
<dbReference type="AlphaFoldDB" id="A0A1T4RKG7"/>
<dbReference type="SUPFAM" id="SSF53474">
    <property type="entry name" value="alpha/beta-Hydrolases"/>
    <property type="match status" value="1"/>
</dbReference>
<feature type="chain" id="PRO_5010520812" evidence="1">
    <location>
        <begin position="30"/>
        <end position="418"/>
    </location>
</feature>
<dbReference type="STRING" id="1365950.SAMN05428963_10718"/>
<dbReference type="PIRSF" id="PIRSF033909">
    <property type="entry name" value="UCP033909"/>
    <property type="match status" value="1"/>
</dbReference>
<dbReference type="Pfam" id="PF05990">
    <property type="entry name" value="DUF900"/>
    <property type="match status" value="1"/>
</dbReference>
<dbReference type="PANTHER" id="PTHR36513">
    <property type="entry name" value="ABC TRANSMEMBRANE TYPE-1 DOMAIN-CONTAINING PROTEIN"/>
    <property type="match status" value="1"/>
</dbReference>
<dbReference type="InterPro" id="IPR014586">
    <property type="entry name" value="UCP033909"/>
</dbReference>